<proteinExistence type="predicted"/>
<feature type="transmembrane region" description="Helical" evidence="1">
    <location>
        <begin position="89"/>
        <end position="109"/>
    </location>
</feature>
<keyword evidence="1" id="KW-0812">Transmembrane</keyword>
<dbReference type="InterPro" id="IPR005352">
    <property type="entry name" value="Erg28"/>
</dbReference>
<dbReference type="Proteomes" id="UP000799291">
    <property type="component" value="Unassembled WGS sequence"/>
</dbReference>
<name>A0A6G1JHB0_9PLEO</name>
<reference evidence="2" key="1">
    <citation type="journal article" date="2020" name="Stud. Mycol.">
        <title>101 Dothideomycetes genomes: a test case for predicting lifestyles and emergence of pathogens.</title>
        <authorList>
            <person name="Haridas S."/>
            <person name="Albert R."/>
            <person name="Binder M."/>
            <person name="Bloem J."/>
            <person name="Labutti K."/>
            <person name="Salamov A."/>
            <person name="Andreopoulos B."/>
            <person name="Baker S."/>
            <person name="Barry K."/>
            <person name="Bills G."/>
            <person name="Bluhm B."/>
            <person name="Cannon C."/>
            <person name="Castanera R."/>
            <person name="Culley D."/>
            <person name="Daum C."/>
            <person name="Ezra D."/>
            <person name="Gonzalez J."/>
            <person name="Henrissat B."/>
            <person name="Kuo A."/>
            <person name="Liang C."/>
            <person name="Lipzen A."/>
            <person name="Lutzoni F."/>
            <person name="Magnuson J."/>
            <person name="Mondo S."/>
            <person name="Nolan M."/>
            <person name="Ohm R."/>
            <person name="Pangilinan J."/>
            <person name="Park H.-J."/>
            <person name="Ramirez L."/>
            <person name="Alfaro M."/>
            <person name="Sun H."/>
            <person name="Tritt A."/>
            <person name="Yoshinaga Y."/>
            <person name="Zwiers L.-H."/>
            <person name="Turgeon B."/>
            <person name="Goodwin S."/>
            <person name="Spatafora J."/>
            <person name="Crous P."/>
            <person name="Grigoriev I."/>
        </authorList>
    </citation>
    <scope>NUCLEOTIDE SEQUENCE</scope>
    <source>
        <strain evidence="2">CBS 122367</strain>
    </source>
</reference>
<keyword evidence="3" id="KW-1185">Reference proteome</keyword>
<gene>
    <name evidence="2" type="ORF">K458DRAFT_291631</name>
</gene>
<dbReference type="EMBL" id="MU005572">
    <property type="protein sequence ID" value="KAF2689533.1"/>
    <property type="molecule type" value="Genomic_DNA"/>
</dbReference>
<organism evidence="2 3">
    <name type="scientific">Lentithecium fluviatile CBS 122367</name>
    <dbReference type="NCBI Taxonomy" id="1168545"/>
    <lineage>
        <taxon>Eukaryota</taxon>
        <taxon>Fungi</taxon>
        <taxon>Dikarya</taxon>
        <taxon>Ascomycota</taxon>
        <taxon>Pezizomycotina</taxon>
        <taxon>Dothideomycetes</taxon>
        <taxon>Pleosporomycetidae</taxon>
        <taxon>Pleosporales</taxon>
        <taxon>Massarineae</taxon>
        <taxon>Lentitheciaceae</taxon>
        <taxon>Lentithecium</taxon>
    </lineage>
</organism>
<evidence type="ECO:0000313" key="3">
    <source>
        <dbReference type="Proteomes" id="UP000799291"/>
    </source>
</evidence>
<dbReference type="Pfam" id="PF03694">
    <property type="entry name" value="Erg28"/>
    <property type="match status" value="1"/>
</dbReference>
<evidence type="ECO:0000313" key="2">
    <source>
        <dbReference type="EMBL" id="KAF2689533.1"/>
    </source>
</evidence>
<dbReference type="OrthoDB" id="6485510at2759"/>
<sequence length="113" mass="12760">AFIHSIFCYLKPIPALRHFSGPQQPPPTSLLEHVDAFKSICASAIRAHAAYDTTNQALYDLAILTFIGVAWVFVTELAVHETVGWKEAFIPYVNAGVGIIWLVNMRSWYLRRE</sequence>
<feature type="non-terminal residue" evidence="2">
    <location>
        <position position="1"/>
    </location>
</feature>
<feature type="transmembrane region" description="Helical" evidence="1">
    <location>
        <begin position="57"/>
        <end position="74"/>
    </location>
</feature>
<protein>
    <submittedName>
        <fullName evidence="2">Ergosterol biosynthesis protein-like protein Erg28</fullName>
    </submittedName>
</protein>
<keyword evidence="1" id="KW-0472">Membrane</keyword>
<dbReference type="GO" id="GO:0016020">
    <property type="term" value="C:membrane"/>
    <property type="evidence" value="ECO:0007669"/>
    <property type="project" value="InterPro"/>
</dbReference>
<dbReference type="AlphaFoldDB" id="A0A6G1JHB0"/>
<accession>A0A6G1JHB0</accession>
<evidence type="ECO:0000256" key="1">
    <source>
        <dbReference type="SAM" id="Phobius"/>
    </source>
</evidence>
<keyword evidence="1" id="KW-1133">Transmembrane helix</keyword>